<name>A0A840TMY3_9BACT</name>
<gene>
    <name evidence="2" type="ORF">HNQ92_003786</name>
</gene>
<evidence type="ECO:0000313" key="2">
    <source>
        <dbReference type="EMBL" id="MBB5285626.1"/>
    </source>
</evidence>
<evidence type="ECO:0000313" key="3">
    <source>
        <dbReference type="Proteomes" id="UP000557307"/>
    </source>
</evidence>
<proteinExistence type="predicted"/>
<sequence>MYKYKWSGLLVLVWLVSTPGLAQFSFFSNEYKEKYETERQKGLQMSQDNQALKDSIRSIISLNGQLRRVISTLESNQIKLEERLLQHNRENKRVLAQLGQLKKDTASLQGQIRTISGHLVQVEQEGKQQSARLEKQLYVLKDSLKINTSRYQQSHQELTKIQSLVSMIKIGDMEFSIPPAAFSDVLHKALASENTKLSLHTEQPGKVTLIFKTSLREKRFLGYREVPYRVEAYLSYFAHPYYSSAKTILTVYTRSFRTNKNPEVEVNDFEHSELLKRMFYEELERVNDVAAVR</sequence>
<accession>A0A840TMY3</accession>
<dbReference type="EMBL" id="JACHGF010000006">
    <property type="protein sequence ID" value="MBB5285626.1"/>
    <property type="molecule type" value="Genomic_DNA"/>
</dbReference>
<dbReference type="RefSeq" id="WP_184175983.1">
    <property type="nucleotide sequence ID" value="NZ_JACHGF010000006.1"/>
</dbReference>
<dbReference type="AlphaFoldDB" id="A0A840TMY3"/>
<dbReference type="Proteomes" id="UP000557307">
    <property type="component" value="Unassembled WGS sequence"/>
</dbReference>
<keyword evidence="3" id="KW-1185">Reference proteome</keyword>
<organism evidence="2 3">
    <name type="scientific">Rhabdobacter roseus</name>
    <dbReference type="NCBI Taxonomy" id="1655419"/>
    <lineage>
        <taxon>Bacteria</taxon>
        <taxon>Pseudomonadati</taxon>
        <taxon>Bacteroidota</taxon>
        <taxon>Cytophagia</taxon>
        <taxon>Cytophagales</taxon>
        <taxon>Cytophagaceae</taxon>
        <taxon>Rhabdobacter</taxon>
    </lineage>
</organism>
<protein>
    <submittedName>
        <fullName evidence="2">Uncharacterized protein</fullName>
    </submittedName>
</protein>
<evidence type="ECO:0000256" key="1">
    <source>
        <dbReference type="SAM" id="Coils"/>
    </source>
</evidence>
<keyword evidence="1" id="KW-0175">Coiled coil</keyword>
<comment type="caution">
    <text evidence="2">The sequence shown here is derived from an EMBL/GenBank/DDBJ whole genome shotgun (WGS) entry which is preliminary data.</text>
</comment>
<reference evidence="2 3" key="1">
    <citation type="submission" date="2020-08" db="EMBL/GenBank/DDBJ databases">
        <title>Genomic Encyclopedia of Type Strains, Phase IV (KMG-IV): sequencing the most valuable type-strain genomes for metagenomic binning, comparative biology and taxonomic classification.</title>
        <authorList>
            <person name="Goeker M."/>
        </authorList>
    </citation>
    <scope>NUCLEOTIDE SEQUENCE [LARGE SCALE GENOMIC DNA]</scope>
    <source>
        <strain evidence="2 3">DSM 105074</strain>
    </source>
</reference>
<feature type="coiled-coil region" evidence="1">
    <location>
        <begin position="70"/>
        <end position="104"/>
    </location>
</feature>